<evidence type="ECO:0000313" key="15">
    <source>
        <dbReference type="Proteomes" id="UP000462091"/>
    </source>
</evidence>
<dbReference type="Proteomes" id="UP000219901">
    <property type="component" value="Unassembled WGS sequence"/>
</dbReference>
<proteinExistence type="inferred from homology"/>
<dbReference type="FunFam" id="1.10.10.10:FF:000001">
    <property type="entry name" value="LysR family transcriptional regulator"/>
    <property type="match status" value="1"/>
</dbReference>
<dbReference type="Pfam" id="PF03466">
    <property type="entry name" value="LysR_substrate"/>
    <property type="match status" value="1"/>
</dbReference>
<dbReference type="InterPro" id="IPR000847">
    <property type="entry name" value="LysR_HTH_N"/>
</dbReference>
<dbReference type="InterPro" id="IPR036388">
    <property type="entry name" value="WH-like_DNA-bd_sf"/>
</dbReference>
<dbReference type="GO" id="GO:0003677">
    <property type="term" value="F:DNA binding"/>
    <property type="evidence" value="ECO:0007669"/>
    <property type="project" value="UniProtKB-KW"/>
</dbReference>
<accession>A0A2A6ZWG2</accession>
<reference evidence="7 11" key="1">
    <citation type="journal article" date="2017" name="Front. Microbiol.">
        <title>New Insights into the Diversity of the Genus Faecalibacterium.</title>
        <authorList>
            <person name="Benevides L."/>
            <person name="Burman S."/>
            <person name="Martin R."/>
            <person name="Robert V."/>
            <person name="Thomas M."/>
            <person name="Miquel S."/>
            <person name="Chain F."/>
            <person name="Sokol H."/>
            <person name="Bermudez-Humaran L.G."/>
            <person name="Morrison M."/>
            <person name="Langella P."/>
            <person name="Azevedo V.A."/>
            <person name="Chatel J.M."/>
            <person name="Soares S."/>
        </authorList>
    </citation>
    <scope>NUCLEOTIDE SEQUENCE [LARGE SCALE GENOMIC DNA]</scope>
    <source>
        <strain evidence="7 11">CNCM I 4546</strain>
    </source>
</reference>
<dbReference type="EMBL" id="QVEW01000004">
    <property type="protein sequence ID" value="RGB99209.1"/>
    <property type="molecule type" value="Genomic_DNA"/>
</dbReference>
<evidence type="ECO:0000313" key="9">
    <source>
        <dbReference type="EMBL" id="RGB87990.1"/>
    </source>
</evidence>
<evidence type="ECO:0000256" key="2">
    <source>
        <dbReference type="ARBA" id="ARBA00023015"/>
    </source>
</evidence>
<dbReference type="InterPro" id="IPR005119">
    <property type="entry name" value="LysR_subst-bd"/>
</dbReference>
<evidence type="ECO:0000313" key="6">
    <source>
        <dbReference type="EMBL" id="MSC50472.1"/>
    </source>
</evidence>
<evidence type="ECO:0000259" key="5">
    <source>
        <dbReference type="PROSITE" id="PS50931"/>
    </source>
</evidence>
<comment type="similarity">
    <text evidence="1">Belongs to the LysR transcriptional regulatory family.</text>
</comment>
<dbReference type="Proteomes" id="UP000462091">
    <property type="component" value="Unassembled WGS sequence"/>
</dbReference>
<keyword evidence="2" id="KW-0805">Transcription regulation</keyword>
<evidence type="ECO:0000313" key="10">
    <source>
        <dbReference type="EMBL" id="RGB99209.1"/>
    </source>
</evidence>
<dbReference type="SUPFAM" id="SSF53850">
    <property type="entry name" value="Periplasmic binding protein-like II"/>
    <property type="match status" value="1"/>
</dbReference>
<dbReference type="Proteomes" id="UP000260783">
    <property type="component" value="Unassembled WGS sequence"/>
</dbReference>
<dbReference type="GO" id="GO:0003700">
    <property type="term" value="F:DNA-binding transcription factor activity"/>
    <property type="evidence" value="ECO:0007669"/>
    <property type="project" value="InterPro"/>
</dbReference>
<evidence type="ECO:0000313" key="11">
    <source>
        <dbReference type="Proteomes" id="UP000219901"/>
    </source>
</evidence>
<evidence type="ECO:0000313" key="8">
    <source>
        <dbReference type="EMBL" id="RAW67498.1"/>
    </source>
</evidence>
<keyword evidence="4" id="KW-0804">Transcription</keyword>
<dbReference type="Gene3D" id="3.40.190.290">
    <property type="match status" value="1"/>
</dbReference>
<keyword evidence="3" id="KW-0238">DNA-binding</keyword>
<dbReference type="PANTHER" id="PTHR30346">
    <property type="entry name" value="TRANSCRIPTIONAL DUAL REGULATOR HCAR-RELATED"/>
    <property type="match status" value="1"/>
</dbReference>
<dbReference type="PANTHER" id="PTHR30346:SF0">
    <property type="entry name" value="HCA OPERON TRANSCRIPTIONAL ACTIVATOR HCAR"/>
    <property type="match status" value="1"/>
</dbReference>
<dbReference type="GO" id="GO:0032993">
    <property type="term" value="C:protein-DNA complex"/>
    <property type="evidence" value="ECO:0007669"/>
    <property type="project" value="TreeGrafter"/>
</dbReference>
<dbReference type="Pfam" id="PF00126">
    <property type="entry name" value="HTH_1"/>
    <property type="match status" value="1"/>
</dbReference>
<dbReference type="InterPro" id="IPR036390">
    <property type="entry name" value="WH_DNA-bd_sf"/>
</dbReference>
<evidence type="ECO:0000313" key="12">
    <source>
        <dbReference type="Proteomes" id="UP000250550"/>
    </source>
</evidence>
<evidence type="ECO:0000256" key="4">
    <source>
        <dbReference type="ARBA" id="ARBA00023163"/>
    </source>
</evidence>
<dbReference type="Proteomes" id="UP000250550">
    <property type="component" value="Unassembled WGS sequence"/>
</dbReference>
<feature type="domain" description="HTH lysR-type" evidence="5">
    <location>
        <begin position="1"/>
        <end position="58"/>
    </location>
</feature>
<evidence type="ECO:0000256" key="3">
    <source>
        <dbReference type="ARBA" id="ARBA00023125"/>
    </source>
</evidence>
<dbReference type="EMBL" id="NMTV01000071">
    <property type="protein sequence ID" value="PDX71122.1"/>
    <property type="molecule type" value="Genomic_DNA"/>
</dbReference>
<evidence type="ECO:0000313" key="7">
    <source>
        <dbReference type="EMBL" id="PDX71122.1"/>
    </source>
</evidence>
<dbReference type="CDD" id="cd05466">
    <property type="entry name" value="PBP2_LTTR_substrate"/>
    <property type="match status" value="1"/>
</dbReference>
<reference evidence="8 12" key="3">
    <citation type="submission" date="2018-02" db="EMBL/GenBank/DDBJ databases">
        <title>Complete genome sequencing of Faecalibacterium prausnitzii strains isolated from the human gut.</title>
        <authorList>
            <person name="Fitzgerald B.C."/>
            <person name="Shkoporov A.N."/>
            <person name="Ross P.R."/>
            <person name="Hill C."/>
        </authorList>
    </citation>
    <scope>NUCLEOTIDE SEQUENCE [LARGE SCALE GENOMIC DNA]</scope>
    <source>
        <strain evidence="8 12">APC924/119</strain>
    </source>
</reference>
<reference evidence="6 15" key="5">
    <citation type="journal article" date="2019" name="Nat. Med.">
        <title>A library of human gut bacterial isolates paired with longitudinal multiomics data enables mechanistic microbiome research.</title>
        <authorList>
            <person name="Poyet M."/>
            <person name="Groussin M."/>
            <person name="Gibbons S.M."/>
            <person name="Avila-Pacheco J."/>
            <person name="Jiang X."/>
            <person name="Kearney S.M."/>
            <person name="Perrotta A.R."/>
            <person name="Berdy B."/>
            <person name="Zhao S."/>
            <person name="Lieberman T.D."/>
            <person name="Swanson P.K."/>
            <person name="Smith M."/>
            <person name="Roesemann S."/>
            <person name="Alexander J.E."/>
            <person name="Rich S.A."/>
            <person name="Livny J."/>
            <person name="Vlamakis H."/>
            <person name="Clish C."/>
            <person name="Bullock K."/>
            <person name="Deik A."/>
            <person name="Scott J."/>
            <person name="Pierce K.A."/>
            <person name="Xavier R.J."/>
            <person name="Alm E.J."/>
        </authorList>
    </citation>
    <scope>NUCLEOTIDE SEQUENCE [LARGE SCALE GENOMIC DNA]</scope>
    <source>
        <strain evidence="6 15">BIOML-B1</strain>
    </source>
</reference>
<organism evidence="7 11">
    <name type="scientific">Faecalibacterium prausnitzii</name>
    <dbReference type="NCBI Taxonomy" id="853"/>
    <lineage>
        <taxon>Bacteria</taxon>
        <taxon>Bacillati</taxon>
        <taxon>Bacillota</taxon>
        <taxon>Clostridia</taxon>
        <taxon>Eubacteriales</taxon>
        <taxon>Oscillospiraceae</taxon>
        <taxon>Faecalibacterium</taxon>
    </lineage>
</organism>
<dbReference type="Gene3D" id="1.10.10.10">
    <property type="entry name" value="Winged helix-like DNA-binding domain superfamily/Winged helix DNA-binding domain"/>
    <property type="match status" value="1"/>
</dbReference>
<comment type="caution">
    <text evidence="7">The sequence shown here is derived from an EMBL/GenBank/DDBJ whole genome shotgun (WGS) entry which is preliminary data.</text>
</comment>
<name>A0A2A6ZWG2_9FIRM</name>
<dbReference type="AlphaFoldDB" id="A0A2A6ZWG2"/>
<dbReference type="GeneID" id="75069265"/>
<reference evidence="7" key="2">
    <citation type="submission" date="2017-07" db="EMBL/GenBank/DDBJ databases">
        <authorList>
            <person name="Sun Z.S."/>
            <person name="Albrecht U."/>
            <person name="Echele G."/>
            <person name="Lee C.C."/>
        </authorList>
    </citation>
    <scope>NUCLEOTIDE SEQUENCE</scope>
    <source>
        <strain evidence="7">CNCM I 4546</strain>
    </source>
</reference>
<dbReference type="PROSITE" id="PS50931">
    <property type="entry name" value="HTH_LYSR"/>
    <property type="match status" value="1"/>
</dbReference>
<dbReference type="SUPFAM" id="SSF46785">
    <property type="entry name" value="Winged helix' DNA-binding domain"/>
    <property type="match status" value="1"/>
</dbReference>
<sequence length="300" mass="34399">MYNHQLETFIRVADAGSFNKAAEESYITPTAIIKQINLLEDSLGVKLFERTRRGLTLTKAGRSMYQDAKYIIQYCHDSVIRARNAMQEDSNVIRIGSSPMTPAQLLMELWSKVQTICPDIKFQIVPFENTPENAREILADLGTNIDVVGGIFDETMLHLRKCAGLELVRRPFYCAVSIHHKLAAKDRLQITDLYGENLLLMHRGWSHYVDELRDDLWQHHPQVNIVDFEFYSMDIFNRCENTNDVLLAIPGWANVHPLLKVIPVDWDYGIPYGILHSPNPTPAVQRFLDAAKIASKELYR</sequence>
<dbReference type="EMBL" id="PRLF01000001">
    <property type="protein sequence ID" value="RAW67498.1"/>
    <property type="molecule type" value="Genomic_DNA"/>
</dbReference>
<dbReference type="EMBL" id="QVES01000004">
    <property type="protein sequence ID" value="RGB87990.1"/>
    <property type="molecule type" value="Genomic_DNA"/>
</dbReference>
<protein>
    <submittedName>
        <fullName evidence="7">LysR family transcriptional regulator</fullName>
    </submittedName>
</protein>
<gene>
    <name evidence="8" type="ORF">C4N21_02145</name>
    <name evidence="7" type="ORF">CGS55_13075</name>
    <name evidence="10" type="ORF">DWZ04_04890</name>
    <name evidence="9" type="ORF">DWZ25_05265</name>
    <name evidence="6" type="ORF">GKE10_00820</name>
</gene>
<reference evidence="13 14" key="4">
    <citation type="submission" date="2018-08" db="EMBL/GenBank/DDBJ databases">
        <title>A genome reference for cultivated species of the human gut microbiota.</title>
        <authorList>
            <person name="Zou Y."/>
            <person name="Xue W."/>
            <person name="Luo G."/>
        </authorList>
    </citation>
    <scope>NUCLEOTIDE SEQUENCE [LARGE SCALE GENOMIC DNA]</scope>
    <source>
        <strain evidence="10 14">AF29-11BH</strain>
        <strain evidence="9 13">AF31-14AC</strain>
    </source>
</reference>
<evidence type="ECO:0000313" key="14">
    <source>
        <dbReference type="Proteomes" id="UP000260783"/>
    </source>
</evidence>
<dbReference type="Proteomes" id="UP000260782">
    <property type="component" value="Unassembled WGS sequence"/>
</dbReference>
<dbReference type="EMBL" id="WKQM01000001">
    <property type="protein sequence ID" value="MSC50472.1"/>
    <property type="molecule type" value="Genomic_DNA"/>
</dbReference>
<evidence type="ECO:0000313" key="13">
    <source>
        <dbReference type="Proteomes" id="UP000260782"/>
    </source>
</evidence>
<evidence type="ECO:0000256" key="1">
    <source>
        <dbReference type="ARBA" id="ARBA00009437"/>
    </source>
</evidence>
<dbReference type="RefSeq" id="WP_005926957.1">
    <property type="nucleotide sequence ID" value="NZ_BNEV01000016.1"/>
</dbReference>